<dbReference type="GO" id="GO:0006281">
    <property type="term" value="P:DNA repair"/>
    <property type="evidence" value="ECO:0007669"/>
    <property type="project" value="UniProtKB-KW"/>
</dbReference>
<dbReference type="GO" id="GO:0005634">
    <property type="term" value="C:nucleus"/>
    <property type="evidence" value="ECO:0007669"/>
    <property type="project" value="UniProtKB-SubCell"/>
</dbReference>
<proteinExistence type="predicted"/>
<dbReference type="PANTHER" id="PTHR12663:SF69">
    <property type="entry name" value="SISTER CHROMATID COHESION PROTEIN PDS5 HOMOLOG E"/>
    <property type="match status" value="1"/>
</dbReference>
<accession>A0AAV0KIX8</accession>
<evidence type="ECO:0000256" key="3">
    <source>
        <dbReference type="ARBA" id="ARBA00023204"/>
    </source>
</evidence>
<evidence type="ECO:0000256" key="1">
    <source>
        <dbReference type="ARBA" id="ARBA00004123"/>
    </source>
</evidence>
<protein>
    <submittedName>
        <fullName evidence="5">Uncharacterized protein</fullName>
    </submittedName>
</protein>
<keyword evidence="4" id="KW-0539">Nucleus</keyword>
<organism evidence="5 6">
    <name type="scientific">Linum tenue</name>
    <dbReference type="NCBI Taxonomy" id="586396"/>
    <lineage>
        <taxon>Eukaryota</taxon>
        <taxon>Viridiplantae</taxon>
        <taxon>Streptophyta</taxon>
        <taxon>Embryophyta</taxon>
        <taxon>Tracheophyta</taxon>
        <taxon>Spermatophyta</taxon>
        <taxon>Magnoliopsida</taxon>
        <taxon>eudicotyledons</taxon>
        <taxon>Gunneridae</taxon>
        <taxon>Pentapetalae</taxon>
        <taxon>rosids</taxon>
        <taxon>fabids</taxon>
        <taxon>Malpighiales</taxon>
        <taxon>Linaceae</taxon>
        <taxon>Linum</taxon>
    </lineage>
</organism>
<evidence type="ECO:0000256" key="4">
    <source>
        <dbReference type="ARBA" id="ARBA00023242"/>
    </source>
</evidence>
<evidence type="ECO:0000313" key="5">
    <source>
        <dbReference type="EMBL" id="CAI0420764.1"/>
    </source>
</evidence>
<reference evidence="5" key="1">
    <citation type="submission" date="2022-08" db="EMBL/GenBank/DDBJ databases">
        <authorList>
            <person name="Gutierrez-Valencia J."/>
        </authorList>
    </citation>
    <scope>NUCLEOTIDE SEQUENCE</scope>
</reference>
<dbReference type="GO" id="GO:0000785">
    <property type="term" value="C:chromatin"/>
    <property type="evidence" value="ECO:0007669"/>
    <property type="project" value="TreeGrafter"/>
</dbReference>
<dbReference type="InterPro" id="IPR039776">
    <property type="entry name" value="Pds5"/>
</dbReference>
<evidence type="ECO:0000313" key="6">
    <source>
        <dbReference type="Proteomes" id="UP001154282"/>
    </source>
</evidence>
<name>A0AAV0KIX8_9ROSI</name>
<comment type="caution">
    <text evidence="5">The sequence shown here is derived from an EMBL/GenBank/DDBJ whole genome shotgun (WGS) entry which is preliminary data.</text>
</comment>
<keyword evidence="3" id="KW-0234">DNA repair</keyword>
<dbReference type="PANTHER" id="PTHR12663">
    <property type="entry name" value="ANDROGEN INDUCED INHIBITOR OF PROLIFERATION AS3 / PDS5-RELATED"/>
    <property type="match status" value="1"/>
</dbReference>
<comment type="subcellular location">
    <subcellularLocation>
        <location evidence="1">Nucleus</location>
    </subcellularLocation>
</comment>
<dbReference type="AlphaFoldDB" id="A0AAV0KIX8"/>
<dbReference type="GO" id="GO:0007064">
    <property type="term" value="P:mitotic sister chromatid cohesion"/>
    <property type="evidence" value="ECO:0007669"/>
    <property type="project" value="InterPro"/>
</dbReference>
<evidence type="ECO:0000256" key="2">
    <source>
        <dbReference type="ARBA" id="ARBA00022763"/>
    </source>
</evidence>
<sequence length="83" mass="9604">MHFLQTNRSKTELSHYAIDLLQELFQLIVEAFQHLTHPSGPYYKKAVSILNTAAMVRSCLVMLDLGVDQLILDMFQHFLTIVR</sequence>
<dbReference type="EMBL" id="CAMGYJ010000005">
    <property type="protein sequence ID" value="CAI0420764.1"/>
    <property type="molecule type" value="Genomic_DNA"/>
</dbReference>
<keyword evidence="2" id="KW-0227">DNA damage</keyword>
<dbReference type="Pfam" id="PF20168">
    <property type="entry name" value="PDS5"/>
    <property type="match status" value="1"/>
</dbReference>
<keyword evidence="6" id="KW-1185">Reference proteome</keyword>
<gene>
    <name evidence="5" type="ORF">LITE_LOCUS18479</name>
</gene>
<dbReference type="Proteomes" id="UP001154282">
    <property type="component" value="Unassembled WGS sequence"/>
</dbReference>